<dbReference type="PANTHER" id="PTHR12109">
    <property type="entry name" value="RING FINGER PROTEIN 141-RELATED"/>
    <property type="match status" value="1"/>
</dbReference>
<dbReference type="PROSITE" id="PS00518">
    <property type="entry name" value="ZF_RING_1"/>
    <property type="match status" value="1"/>
</dbReference>
<dbReference type="InterPro" id="IPR017907">
    <property type="entry name" value="Znf_RING_CS"/>
</dbReference>
<proteinExistence type="predicted"/>
<feature type="domain" description="RING-type" evidence="5">
    <location>
        <begin position="188"/>
        <end position="226"/>
    </location>
</feature>
<keyword evidence="4" id="KW-0175">Coiled coil</keyword>
<reference evidence="6" key="1">
    <citation type="journal article" date="2020" name="Nature">
        <title>Giant virus diversity and host interactions through global metagenomics.</title>
        <authorList>
            <person name="Schulz F."/>
            <person name="Roux S."/>
            <person name="Paez-Espino D."/>
            <person name="Jungbluth S."/>
            <person name="Walsh D.A."/>
            <person name="Denef V.J."/>
            <person name="McMahon K.D."/>
            <person name="Konstantinidis K.T."/>
            <person name="Eloe-Fadrosh E.A."/>
            <person name="Kyrpides N.C."/>
            <person name="Woyke T."/>
        </authorList>
    </citation>
    <scope>NUCLEOTIDE SEQUENCE</scope>
    <source>
        <strain evidence="6">GVMAG-M-3300023174-189</strain>
    </source>
</reference>
<evidence type="ECO:0000256" key="2">
    <source>
        <dbReference type="ARBA" id="ARBA00022771"/>
    </source>
</evidence>
<dbReference type="EMBL" id="MN739626">
    <property type="protein sequence ID" value="QHT16560.1"/>
    <property type="molecule type" value="Genomic_DNA"/>
</dbReference>
<evidence type="ECO:0000256" key="1">
    <source>
        <dbReference type="ARBA" id="ARBA00022723"/>
    </source>
</evidence>
<organism evidence="6">
    <name type="scientific">viral metagenome</name>
    <dbReference type="NCBI Taxonomy" id="1070528"/>
    <lineage>
        <taxon>unclassified sequences</taxon>
        <taxon>metagenomes</taxon>
        <taxon>organismal metagenomes</taxon>
    </lineage>
</organism>
<protein>
    <recommendedName>
        <fullName evidence="5">RING-type domain-containing protein</fullName>
    </recommendedName>
</protein>
<sequence length="239" mass="27443">MDSIENYLTRHGIEVFENYSEPQSTNPLEYAYQGLLEQRNNLVIPMANETVSMSEDDLLINKNLQTANLFNRLNEEFKQKQIKLDEYNSQLNSILEIPTKIYTNMDTLKKIYMSNHVESLAGLNEVNTKLTNYFNEINSVVSDIIRRKIASLEGEIDDITRKLNALRSLIVTGVNEIVKPNDREKKMCPVCFDNEVNTALVPCGHTYCKGCAETDRSRYAKCPQCRAQINARVKIFFSI</sequence>
<dbReference type="Gene3D" id="3.30.40.10">
    <property type="entry name" value="Zinc/RING finger domain, C3HC4 (zinc finger)"/>
    <property type="match status" value="1"/>
</dbReference>
<evidence type="ECO:0000259" key="5">
    <source>
        <dbReference type="PROSITE" id="PS50089"/>
    </source>
</evidence>
<keyword evidence="2" id="KW-0863">Zinc-finger</keyword>
<evidence type="ECO:0000256" key="3">
    <source>
        <dbReference type="ARBA" id="ARBA00022833"/>
    </source>
</evidence>
<name>A0A6C0DK00_9ZZZZ</name>
<evidence type="ECO:0000256" key="4">
    <source>
        <dbReference type="SAM" id="Coils"/>
    </source>
</evidence>
<accession>A0A6C0DK00</accession>
<keyword evidence="1" id="KW-0479">Metal-binding</keyword>
<feature type="coiled-coil region" evidence="4">
    <location>
        <begin position="142"/>
        <end position="169"/>
    </location>
</feature>
<dbReference type="PROSITE" id="PS50089">
    <property type="entry name" value="ZF_RING_2"/>
    <property type="match status" value="1"/>
</dbReference>
<dbReference type="InterPro" id="IPR013083">
    <property type="entry name" value="Znf_RING/FYVE/PHD"/>
</dbReference>
<dbReference type="Pfam" id="PF13920">
    <property type="entry name" value="zf-C3HC4_3"/>
    <property type="match status" value="1"/>
</dbReference>
<dbReference type="GO" id="GO:0008270">
    <property type="term" value="F:zinc ion binding"/>
    <property type="evidence" value="ECO:0007669"/>
    <property type="project" value="UniProtKB-KW"/>
</dbReference>
<evidence type="ECO:0000313" key="6">
    <source>
        <dbReference type="EMBL" id="QHT16560.1"/>
    </source>
</evidence>
<keyword evidence="3" id="KW-0862">Zinc</keyword>
<dbReference type="AlphaFoldDB" id="A0A6C0DK00"/>
<dbReference type="InterPro" id="IPR001841">
    <property type="entry name" value="Znf_RING"/>
</dbReference>
<dbReference type="InterPro" id="IPR047126">
    <property type="entry name" value="RNF141-like"/>
</dbReference>
<dbReference type="SUPFAM" id="SSF57850">
    <property type="entry name" value="RING/U-box"/>
    <property type="match status" value="1"/>
</dbReference>
<dbReference type="SMART" id="SM00184">
    <property type="entry name" value="RING"/>
    <property type="match status" value="1"/>
</dbReference>